<dbReference type="GeneID" id="63839421"/>
<feature type="region of interest" description="Disordered" evidence="1">
    <location>
        <begin position="183"/>
        <end position="202"/>
    </location>
</feature>
<evidence type="ECO:0000313" key="3">
    <source>
        <dbReference type="EMBL" id="KAF3762268.1"/>
    </source>
</evidence>
<accession>A0A9P4XWG3</accession>
<gene>
    <name evidence="3" type="ORF">M406DRAFT_347425</name>
</gene>
<protein>
    <recommendedName>
        <fullName evidence="2">DUF7514 domain-containing protein</fullName>
    </recommendedName>
</protein>
<feature type="compositionally biased region" description="Basic and acidic residues" evidence="1">
    <location>
        <begin position="459"/>
        <end position="473"/>
    </location>
</feature>
<dbReference type="RefSeq" id="XP_040773247.1">
    <property type="nucleotide sequence ID" value="XM_040922292.1"/>
</dbReference>
<feature type="compositionally biased region" description="Low complexity" evidence="1">
    <location>
        <begin position="405"/>
        <end position="422"/>
    </location>
</feature>
<dbReference type="InterPro" id="IPR055936">
    <property type="entry name" value="DUF7514"/>
</dbReference>
<dbReference type="AlphaFoldDB" id="A0A9P4XWG3"/>
<name>A0A9P4XWG3_CRYP1</name>
<feature type="region of interest" description="Disordered" evidence="1">
    <location>
        <begin position="222"/>
        <end position="366"/>
    </location>
</feature>
<comment type="caution">
    <text evidence="3">The sequence shown here is derived from an EMBL/GenBank/DDBJ whole genome shotgun (WGS) entry which is preliminary data.</text>
</comment>
<feature type="compositionally biased region" description="Basic and acidic residues" evidence="1">
    <location>
        <begin position="482"/>
        <end position="562"/>
    </location>
</feature>
<feature type="compositionally biased region" description="Basic and acidic residues" evidence="1">
    <location>
        <begin position="423"/>
        <end position="433"/>
    </location>
</feature>
<feature type="domain" description="DUF7514" evidence="2">
    <location>
        <begin position="18"/>
        <end position="176"/>
    </location>
</feature>
<proteinExistence type="predicted"/>
<reference evidence="3" key="1">
    <citation type="journal article" date="2020" name="Phytopathology">
        <title>Genome sequence of the chestnut blight fungus Cryphonectria parasitica EP155: A fundamental resource for an archetypical invasive plant pathogen.</title>
        <authorList>
            <person name="Crouch J.A."/>
            <person name="Dawe A."/>
            <person name="Aerts A."/>
            <person name="Barry K."/>
            <person name="Churchill A.C.L."/>
            <person name="Grimwood J."/>
            <person name="Hillman B."/>
            <person name="Milgroom M.G."/>
            <person name="Pangilinan J."/>
            <person name="Smith M."/>
            <person name="Salamov A."/>
            <person name="Schmutz J."/>
            <person name="Yadav J."/>
            <person name="Grigoriev I.V."/>
            <person name="Nuss D."/>
        </authorList>
    </citation>
    <scope>NUCLEOTIDE SEQUENCE</scope>
    <source>
        <strain evidence="3">EP155</strain>
    </source>
</reference>
<dbReference type="PANTHER" id="PTHR39611:SF2">
    <property type="entry name" value="HYDROXYPROLINE-RICH GLYCOPROTEIN DZ-HRGP"/>
    <property type="match status" value="1"/>
</dbReference>
<dbReference type="EMBL" id="MU032350">
    <property type="protein sequence ID" value="KAF3762268.1"/>
    <property type="molecule type" value="Genomic_DNA"/>
</dbReference>
<evidence type="ECO:0000259" key="2">
    <source>
        <dbReference type="Pfam" id="PF24355"/>
    </source>
</evidence>
<evidence type="ECO:0000313" key="4">
    <source>
        <dbReference type="Proteomes" id="UP000803844"/>
    </source>
</evidence>
<organism evidence="3 4">
    <name type="scientific">Cryphonectria parasitica (strain ATCC 38755 / EP155)</name>
    <dbReference type="NCBI Taxonomy" id="660469"/>
    <lineage>
        <taxon>Eukaryota</taxon>
        <taxon>Fungi</taxon>
        <taxon>Dikarya</taxon>
        <taxon>Ascomycota</taxon>
        <taxon>Pezizomycotina</taxon>
        <taxon>Sordariomycetes</taxon>
        <taxon>Sordariomycetidae</taxon>
        <taxon>Diaporthales</taxon>
        <taxon>Cryphonectriaceae</taxon>
        <taxon>Cryphonectria-Endothia species complex</taxon>
        <taxon>Cryphonectria</taxon>
    </lineage>
</organism>
<dbReference type="OrthoDB" id="5420895at2759"/>
<feature type="compositionally biased region" description="Basic and acidic residues" evidence="1">
    <location>
        <begin position="252"/>
        <end position="273"/>
    </location>
</feature>
<sequence length="590" mass="66463">MPPPRGGGGSSSSSNYYGYLFEPNKTPTKVLDALLRAIGQYIIDHVGEENDRVLKPSKLAAFYKAVGGDYDKLFLNAPHESISYIWQVFGCRHTLEPTENDYEQPSVPALTLKGFVRWESIQILLTPDEDVPLILAAVRKWDLKNPDTGEPFPKDLSALSFPSEPDPDITAWHAACGEKLREMATPKEEQSSTSSPRPAFAPAADRVNAGFSHVPAGSRGATDYFSHRSVPFSHVSPGDTGRYPRGGGGARVRIDPDIPERMRHGGLSPDERARRRSFSDYPSPHEPHSSAHLNPPRPSAARWHSHPRRPSTDDSDLDDDISPRTGRRSSEQHRTLPHRSPKIIPRYVAVPATGPPDGGAKLRTGDYNLGARRKSAGFDRAKDWASEKLSGIFPLASPMERPSRKSPGSSSGNVAAGGASSRDSLRLGRRSHDEDEGETDSGQEREQRHRRARDRRRREREYERDRDRDREQQHQQPRAARRGRDDLPDWEDAVRDRPRSRRDGKQEARYPHRPDINPRRTSSHADVDRLDRDRQRYEMDPRDRYPDERRRRGGPLDERPSDRTASPGIKGVGGRRYPAETPWTQDSPPL</sequence>
<evidence type="ECO:0000256" key="1">
    <source>
        <dbReference type="SAM" id="MobiDB-lite"/>
    </source>
</evidence>
<feature type="compositionally biased region" description="Basic residues" evidence="1">
    <location>
        <begin position="448"/>
        <end position="458"/>
    </location>
</feature>
<feature type="region of interest" description="Disordered" evidence="1">
    <location>
        <begin position="392"/>
        <end position="590"/>
    </location>
</feature>
<dbReference type="Pfam" id="PF24355">
    <property type="entry name" value="DUF7514"/>
    <property type="match status" value="1"/>
</dbReference>
<dbReference type="Proteomes" id="UP000803844">
    <property type="component" value="Unassembled WGS sequence"/>
</dbReference>
<keyword evidence="4" id="KW-1185">Reference proteome</keyword>
<dbReference type="PANTHER" id="PTHR39611">
    <property type="entry name" value="HYDROXYPROLINE-RICH GLYCOPROTEIN DZ-HRGP-RELATED"/>
    <property type="match status" value="1"/>
</dbReference>